<keyword evidence="9" id="KW-0418">Kinase</keyword>
<reference evidence="9 10" key="1">
    <citation type="submission" date="2014-11" db="EMBL/GenBank/DDBJ databases">
        <title>Genetic blueprint of the zoonotic pathogen Toxocara canis.</title>
        <authorList>
            <person name="Zhu X.-Q."/>
            <person name="Korhonen P.K."/>
            <person name="Cai H."/>
            <person name="Young N.D."/>
            <person name="Nejsum P."/>
            <person name="von Samson-Himmelstjerna G."/>
            <person name="Boag P.R."/>
            <person name="Tan P."/>
            <person name="Li Q."/>
            <person name="Min J."/>
            <person name="Yang Y."/>
            <person name="Wang X."/>
            <person name="Fang X."/>
            <person name="Hall R.S."/>
            <person name="Hofmann A."/>
            <person name="Sternberg P.W."/>
            <person name="Jex A.R."/>
            <person name="Gasser R.B."/>
        </authorList>
    </citation>
    <scope>NUCLEOTIDE SEQUENCE [LARGE SCALE GENOMIC DNA]</scope>
    <source>
        <strain evidence="9">PN_DK_2014</strain>
    </source>
</reference>
<dbReference type="Gene3D" id="2.40.30.30">
    <property type="entry name" value="Riboflavin kinase-like"/>
    <property type="match status" value="1"/>
</dbReference>
<evidence type="ECO:0000256" key="2">
    <source>
        <dbReference type="ARBA" id="ARBA00012105"/>
    </source>
</evidence>
<keyword evidence="5" id="KW-0808">Transferase</keyword>
<keyword evidence="4" id="KW-0288">FMN</keyword>
<dbReference type="Proteomes" id="UP000031036">
    <property type="component" value="Unassembled WGS sequence"/>
</dbReference>
<dbReference type="Pfam" id="PF01687">
    <property type="entry name" value="Flavokinase"/>
    <property type="match status" value="1"/>
</dbReference>
<name>A0A0B2W2W2_TOXCA</name>
<evidence type="ECO:0000256" key="6">
    <source>
        <dbReference type="ARBA" id="ARBA00022741"/>
    </source>
</evidence>
<dbReference type="EC" id="2.7.1.26" evidence="2"/>
<comment type="pathway">
    <text evidence="1">Cofactor biosynthesis; FMN biosynthesis; FMN from riboflavin (ATP route): step 1/1.</text>
</comment>
<dbReference type="GO" id="GO:0009398">
    <property type="term" value="P:FMN biosynthetic process"/>
    <property type="evidence" value="ECO:0007669"/>
    <property type="project" value="UniProtKB-UniPathway"/>
</dbReference>
<dbReference type="GO" id="GO:0005524">
    <property type="term" value="F:ATP binding"/>
    <property type="evidence" value="ECO:0007669"/>
    <property type="project" value="UniProtKB-KW"/>
</dbReference>
<gene>
    <name evidence="9" type="primary">RFK</name>
    <name evidence="9" type="ORF">Tcan_13751</name>
</gene>
<evidence type="ECO:0000256" key="4">
    <source>
        <dbReference type="ARBA" id="ARBA00022643"/>
    </source>
</evidence>
<dbReference type="OMA" id="NGEVHKM"/>
<keyword evidence="6" id="KW-0547">Nucleotide-binding</keyword>
<keyword evidence="3" id="KW-0285">Flavoprotein</keyword>
<dbReference type="EMBL" id="JPKZ01000255">
    <property type="protein sequence ID" value="KHN88283.1"/>
    <property type="molecule type" value="Genomic_DNA"/>
</dbReference>
<evidence type="ECO:0000259" key="8">
    <source>
        <dbReference type="SMART" id="SM00904"/>
    </source>
</evidence>
<keyword evidence="7" id="KW-0067">ATP-binding</keyword>
<keyword evidence="10" id="KW-1185">Reference proteome</keyword>
<dbReference type="UniPathway" id="UPA00276">
    <property type="reaction ID" value="UER00406"/>
</dbReference>
<evidence type="ECO:0000313" key="9">
    <source>
        <dbReference type="EMBL" id="KHN88283.1"/>
    </source>
</evidence>
<dbReference type="GO" id="GO:0008531">
    <property type="term" value="F:riboflavin kinase activity"/>
    <property type="evidence" value="ECO:0007669"/>
    <property type="project" value="UniProtKB-EC"/>
</dbReference>
<evidence type="ECO:0000256" key="7">
    <source>
        <dbReference type="ARBA" id="ARBA00022840"/>
    </source>
</evidence>
<dbReference type="STRING" id="6265.A0A0B2W2W2"/>
<sequence length="152" mass="16789">MGRFPYYFGGHVVAGFGRGGKQLGCPTANLDDAAVSRLPHDFPCGVFYGLAQVDGGKLHGMVMSVGHNPHFQNEKKTIEVHILHNFPEDFYGSHLRAVALGYLRSMAAFSSIDELKEAIKKDISVAEENLSTCSFDDYEQMDHFHVDGVQIL</sequence>
<dbReference type="OrthoDB" id="276388at2759"/>
<dbReference type="SMART" id="SM00904">
    <property type="entry name" value="Flavokinase"/>
    <property type="match status" value="1"/>
</dbReference>
<dbReference type="AlphaFoldDB" id="A0A0B2W2W2"/>
<evidence type="ECO:0000256" key="3">
    <source>
        <dbReference type="ARBA" id="ARBA00022630"/>
    </source>
</evidence>
<dbReference type="GO" id="GO:0009231">
    <property type="term" value="P:riboflavin biosynthetic process"/>
    <property type="evidence" value="ECO:0007669"/>
    <property type="project" value="InterPro"/>
</dbReference>
<feature type="domain" description="Riboflavin kinase" evidence="8">
    <location>
        <begin position="1"/>
        <end position="131"/>
    </location>
</feature>
<proteinExistence type="predicted"/>
<evidence type="ECO:0000313" key="10">
    <source>
        <dbReference type="Proteomes" id="UP000031036"/>
    </source>
</evidence>
<dbReference type="SUPFAM" id="SSF82114">
    <property type="entry name" value="Riboflavin kinase-like"/>
    <property type="match status" value="1"/>
</dbReference>
<evidence type="ECO:0000256" key="5">
    <source>
        <dbReference type="ARBA" id="ARBA00022679"/>
    </source>
</evidence>
<accession>A0A0B2W2W2</accession>
<dbReference type="PANTHER" id="PTHR22749:SF6">
    <property type="entry name" value="RIBOFLAVIN KINASE"/>
    <property type="match status" value="1"/>
</dbReference>
<evidence type="ECO:0000256" key="1">
    <source>
        <dbReference type="ARBA" id="ARBA00005201"/>
    </source>
</evidence>
<comment type="caution">
    <text evidence="9">The sequence shown here is derived from an EMBL/GenBank/DDBJ whole genome shotgun (WGS) entry which is preliminary data.</text>
</comment>
<dbReference type="PANTHER" id="PTHR22749">
    <property type="entry name" value="RIBOFLAVIN KINASE/FMN ADENYLYLTRANSFERASE"/>
    <property type="match status" value="1"/>
</dbReference>
<dbReference type="InterPro" id="IPR023465">
    <property type="entry name" value="Riboflavin_kinase_dom_sf"/>
</dbReference>
<dbReference type="InterPro" id="IPR015865">
    <property type="entry name" value="Riboflavin_kinase_bac/euk"/>
</dbReference>
<dbReference type="InterPro" id="IPR023468">
    <property type="entry name" value="Riboflavin_kinase"/>
</dbReference>
<dbReference type="GO" id="GO:0005739">
    <property type="term" value="C:mitochondrion"/>
    <property type="evidence" value="ECO:0007669"/>
    <property type="project" value="TreeGrafter"/>
</dbReference>
<organism evidence="9 10">
    <name type="scientific">Toxocara canis</name>
    <name type="common">Canine roundworm</name>
    <dbReference type="NCBI Taxonomy" id="6265"/>
    <lineage>
        <taxon>Eukaryota</taxon>
        <taxon>Metazoa</taxon>
        <taxon>Ecdysozoa</taxon>
        <taxon>Nematoda</taxon>
        <taxon>Chromadorea</taxon>
        <taxon>Rhabditida</taxon>
        <taxon>Spirurina</taxon>
        <taxon>Ascaridomorpha</taxon>
        <taxon>Ascaridoidea</taxon>
        <taxon>Toxocaridae</taxon>
        <taxon>Toxocara</taxon>
    </lineage>
</organism>
<protein>
    <recommendedName>
        <fullName evidence="2">riboflavin kinase</fullName>
        <ecNumber evidence="2">2.7.1.26</ecNumber>
    </recommendedName>
</protein>